<name>A0A7Z8JW64_9CELL</name>
<feature type="transmembrane region" description="Helical" evidence="7">
    <location>
        <begin position="118"/>
        <end position="135"/>
    </location>
</feature>
<evidence type="ECO:0000313" key="10">
    <source>
        <dbReference type="Proteomes" id="UP000308121"/>
    </source>
</evidence>
<sequence>GAAAAAGALLGGVLVRARRDGAGTGRLGELVLDADGVVGHPVTTVLLDLRALDTLLEVAVLTAAVLSALALHRDGVVAVVAPRPGTRPMLRGFVHLAVPLVLLLVGWFLVAGSSRPGGAFQAGALLAGAALLLALTGRRDLVPTGRWLRPAVVVGLAGFLVLAAATRVLAGGWLALAPPWGASAVLALEAVLVLAIGAGLAALVLAARPTPVTAAPDATAADDGGRR</sequence>
<accession>A0A7Z8JW64</accession>
<organism evidence="9 10">
    <name type="scientific">Cellulomonas hominis</name>
    <dbReference type="NCBI Taxonomy" id="156981"/>
    <lineage>
        <taxon>Bacteria</taxon>
        <taxon>Bacillati</taxon>
        <taxon>Actinomycetota</taxon>
        <taxon>Actinomycetes</taxon>
        <taxon>Micrococcales</taxon>
        <taxon>Cellulomonadaceae</taxon>
        <taxon>Cellulomonas</taxon>
    </lineage>
</organism>
<evidence type="ECO:0000256" key="1">
    <source>
        <dbReference type="ARBA" id="ARBA00004651"/>
    </source>
</evidence>
<dbReference type="Pfam" id="PF04039">
    <property type="entry name" value="MnhB"/>
    <property type="match status" value="1"/>
</dbReference>
<evidence type="ECO:0000259" key="8">
    <source>
        <dbReference type="Pfam" id="PF04039"/>
    </source>
</evidence>
<comment type="caution">
    <text evidence="9">The sequence shown here is derived from an EMBL/GenBank/DDBJ whole genome shotgun (WGS) entry which is preliminary data.</text>
</comment>
<evidence type="ECO:0000256" key="4">
    <source>
        <dbReference type="ARBA" id="ARBA00022692"/>
    </source>
</evidence>
<dbReference type="InterPro" id="IPR050622">
    <property type="entry name" value="CPA3_antiporter_subunitB"/>
</dbReference>
<dbReference type="Proteomes" id="UP000308121">
    <property type="component" value="Unassembled WGS sequence"/>
</dbReference>
<evidence type="ECO:0000313" key="9">
    <source>
        <dbReference type="EMBL" id="TKR22012.1"/>
    </source>
</evidence>
<evidence type="ECO:0000256" key="2">
    <source>
        <dbReference type="ARBA" id="ARBA00009425"/>
    </source>
</evidence>
<protein>
    <recommendedName>
        <fullName evidence="8">Na+/H+ antiporter MnhB subunit-related protein domain-containing protein</fullName>
    </recommendedName>
</protein>
<dbReference type="PANTHER" id="PTHR33932">
    <property type="entry name" value="NA(+)/H(+) ANTIPORTER SUBUNIT B"/>
    <property type="match status" value="1"/>
</dbReference>
<gene>
    <name evidence="9" type="ORF">FA014_18715</name>
</gene>
<dbReference type="EMBL" id="SZYE01000273">
    <property type="protein sequence ID" value="TKR22012.1"/>
    <property type="molecule type" value="Genomic_DNA"/>
</dbReference>
<dbReference type="RefSeq" id="WP_230323407.1">
    <property type="nucleotide sequence ID" value="NZ_SZYE01000273.1"/>
</dbReference>
<comment type="similarity">
    <text evidence="2">Belongs to the CPA3 antiporters (TC 2.A.63) subunit B family.</text>
</comment>
<dbReference type="GO" id="GO:0005886">
    <property type="term" value="C:plasma membrane"/>
    <property type="evidence" value="ECO:0007669"/>
    <property type="project" value="UniProtKB-SubCell"/>
</dbReference>
<feature type="non-terminal residue" evidence="9">
    <location>
        <position position="1"/>
    </location>
</feature>
<keyword evidence="4 7" id="KW-0812">Transmembrane</keyword>
<dbReference type="PANTHER" id="PTHR33932:SF4">
    <property type="entry name" value="NA(+)_H(+) ANTIPORTER SUBUNIT B"/>
    <property type="match status" value="1"/>
</dbReference>
<keyword evidence="5 7" id="KW-1133">Transmembrane helix</keyword>
<evidence type="ECO:0000256" key="3">
    <source>
        <dbReference type="ARBA" id="ARBA00022475"/>
    </source>
</evidence>
<comment type="subcellular location">
    <subcellularLocation>
        <location evidence="1">Cell membrane</location>
        <topology evidence="1">Multi-pass membrane protein</topology>
    </subcellularLocation>
</comment>
<evidence type="ECO:0000256" key="7">
    <source>
        <dbReference type="SAM" id="Phobius"/>
    </source>
</evidence>
<feature type="transmembrane region" description="Helical" evidence="7">
    <location>
        <begin position="92"/>
        <end position="112"/>
    </location>
</feature>
<evidence type="ECO:0000256" key="6">
    <source>
        <dbReference type="ARBA" id="ARBA00023136"/>
    </source>
</evidence>
<evidence type="ECO:0000256" key="5">
    <source>
        <dbReference type="ARBA" id="ARBA00022989"/>
    </source>
</evidence>
<dbReference type="AlphaFoldDB" id="A0A7Z8JW64"/>
<feature type="transmembrane region" description="Helical" evidence="7">
    <location>
        <begin position="182"/>
        <end position="206"/>
    </location>
</feature>
<dbReference type="InterPro" id="IPR007182">
    <property type="entry name" value="MnhB"/>
</dbReference>
<keyword evidence="3" id="KW-1003">Cell membrane</keyword>
<feature type="domain" description="Na+/H+ antiporter MnhB subunit-related protein" evidence="8">
    <location>
        <begin position="90"/>
        <end position="201"/>
    </location>
</feature>
<keyword evidence="6 7" id="KW-0472">Membrane</keyword>
<proteinExistence type="inferred from homology"/>
<reference evidence="9 10" key="1">
    <citation type="submission" date="2019-05" db="EMBL/GenBank/DDBJ databases">
        <title>Genome sequence of Cellulomonas hominis strain CS1.</title>
        <authorList>
            <person name="Belmont J."/>
            <person name="Maclea K.S."/>
        </authorList>
    </citation>
    <scope>NUCLEOTIDE SEQUENCE [LARGE SCALE GENOMIC DNA]</scope>
    <source>
        <strain evidence="9 10">CS1</strain>
    </source>
</reference>
<feature type="transmembrane region" description="Helical" evidence="7">
    <location>
        <begin position="147"/>
        <end position="170"/>
    </location>
</feature>
<feature type="transmembrane region" description="Helical" evidence="7">
    <location>
        <begin position="54"/>
        <end position="71"/>
    </location>
</feature>